<evidence type="ECO:0000313" key="2">
    <source>
        <dbReference type="EMBL" id="MBU9695995.1"/>
    </source>
</evidence>
<feature type="compositionally biased region" description="Basic and acidic residues" evidence="1">
    <location>
        <begin position="43"/>
        <end position="54"/>
    </location>
</feature>
<evidence type="ECO:0000256" key="1">
    <source>
        <dbReference type="SAM" id="MobiDB-lite"/>
    </source>
</evidence>
<evidence type="ECO:0000313" key="3">
    <source>
        <dbReference type="Proteomes" id="UP001196248"/>
    </source>
</evidence>
<name>A0ABS6IXH2_9LACO</name>
<gene>
    <name evidence="2" type="ORF">KSL82_08885</name>
</gene>
<proteinExistence type="predicted"/>
<feature type="region of interest" description="Disordered" evidence="1">
    <location>
        <begin position="185"/>
        <end position="222"/>
    </location>
</feature>
<keyword evidence="3" id="KW-1185">Reference proteome</keyword>
<organism evidence="2 3">
    <name type="scientific">Limosilactobacillus portuensis</name>
    <dbReference type="NCBI Taxonomy" id="2742601"/>
    <lineage>
        <taxon>Bacteria</taxon>
        <taxon>Bacillati</taxon>
        <taxon>Bacillota</taxon>
        <taxon>Bacilli</taxon>
        <taxon>Lactobacillales</taxon>
        <taxon>Lactobacillaceae</taxon>
        <taxon>Limosilactobacillus</taxon>
    </lineage>
</organism>
<comment type="caution">
    <text evidence="2">The sequence shown here is derived from an EMBL/GenBank/DDBJ whole genome shotgun (WGS) entry which is preliminary data.</text>
</comment>
<dbReference type="Proteomes" id="UP001196248">
    <property type="component" value="Unassembled WGS sequence"/>
</dbReference>
<dbReference type="EMBL" id="JAHPJJ010000024">
    <property type="protein sequence ID" value="MBU9695995.1"/>
    <property type="molecule type" value="Genomic_DNA"/>
</dbReference>
<dbReference type="RefSeq" id="WP_216972435.1">
    <property type="nucleotide sequence ID" value="NZ_JAHPJJ010000024.1"/>
</dbReference>
<feature type="region of interest" description="Disordered" evidence="1">
    <location>
        <begin position="34"/>
        <end position="57"/>
    </location>
</feature>
<accession>A0ABS6IXH2</accession>
<reference evidence="2 3" key="1">
    <citation type="submission" date="2021-06" db="EMBL/GenBank/DDBJ databases">
        <title>Limosilactobacillus angelus sp. nov., isolated from the human vagina.</title>
        <authorList>
            <person name="Chen Y.-S."/>
        </authorList>
    </citation>
    <scope>NUCLEOTIDE SEQUENCE [LARGE SCALE GENOMIC DNA]</scope>
    <source>
        <strain evidence="2 3">P5L02</strain>
    </source>
</reference>
<protein>
    <submittedName>
        <fullName evidence="2">Phage tail protein</fullName>
    </submittedName>
</protein>
<sequence length="222" mass="24131">MAVDTTKYPAIQGKNLVLFARKLSEAKTKRGMPVPYQTSLDFEPQRDSKTDATKDGYVSKQSPLQTDLKFEFVNNWSEIADKLQLSLFNGDVMEFWIVNYQRRNSEGKCFAYYMRGTVSEDDVDGDPDDVSSRKTTITVEGTPVMGWTALTDEEEQMLAYVFRGVGAIGDSAKDDGTAGDGAAWVDSDAGTGVAYDTSKADAPASGEHTGSDPAGGDHTAHQ</sequence>